<name>A0A2H9ZUW3_9ASPA</name>
<evidence type="ECO:0000259" key="7">
    <source>
        <dbReference type="PROSITE" id="PS50888"/>
    </source>
</evidence>
<evidence type="ECO:0000256" key="4">
    <source>
        <dbReference type="ARBA" id="ARBA00023163"/>
    </source>
</evidence>
<dbReference type="GO" id="GO:0000981">
    <property type="term" value="F:DNA-binding transcription factor activity, RNA polymerase II-specific"/>
    <property type="evidence" value="ECO:0007669"/>
    <property type="project" value="TreeGrafter"/>
</dbReference>
<dbReference type="STRING" id="1088818.A0A2H9ZUW3"/>
<dbReference type="GO" id="GO:0000978">
    <property type="term" value="F:RNA polymerase II cis-regulatory region sequence-specific DNA binding"/>
    <property type="evidence" value="ECO:0007669"/>
    <property type="project" value="TreeGrafter"/>
</dbReference>
<dbReference type="GO" id="GO:0005634">
    <property type="term" value="C:nucleus"/>
    <property type="evidence" value="ECO:0007669"/>
    <property type="project" value="UniProtKB-SubCell"/>
</dbReference>
<comment type="similarity">
    <text evidence="2">Belongs to the bHLH protein family.</text>
</comment>
<gene>
    <name evidence="8" type="primary">BHLH82</name>
    <name evidence="8" type="ORF">AXF42_Ash011751</name>
</gene>
<evidence type="ECO:0000313" key="9">
    <source>
        <dbReference type="Proteomes" id="UP000236161"/>
    </source>
</evidence>
<dbReference type="Proteomes" id="UP000236161">
    <property type="component" value="Unassembled WGS sequence"/>
</dbReference>
<keyword evidence="9" id="KW-1185">Reference proteome</keyword>
<protein>
    <submittedName>
        <fullName evidence="8">Transcription factor bHLH82</fullName>
    </submittedName>
</protein>
<evidence type="ECO:0000256" key="5">
    <source>
        <dbReference type="ARBA" id="ARBA00023242"/>
    </source>
</evidence>
<sequence length="390" mass="42145">MDNFISSFLSTPSWSDMNASSNGSWVGNISSQTESYVESYSEDDKNPAISMISSGHVMGNLSAEDLNIAHDSSSTMFTDSFKYDATKGLFLGKNLSQDEQRNHHQHSSHGVEAHEGNFFVTSTIASNPIAASYRLESISGDSGDPAMFAQPLGESNSISSVPTFWPPSYSAISSYAGQEKGESFSFHGKAIGSDFSRKMTSSNALGCNGTAKPRTRARRGQATDPHSIAERLRREKIADRMKNLQELVPNSNKVLSMSRLGAAGAVVPLITDVQAEGAGSLHLSPHTRREDLSGSQDNSAFEQEVLKLMESNVTAAMQFLQNKGLCLMPIALASAISSQKRSPAAAPPDRRKLRENATNLLGNEVNSCDGVVKQEEVTKSMDNRKEPGHF</sequence>
<keyword evidence="4" id="KW-0804">Transcription</keyword>
<evidence type="ECO:0000256" key="6">
    <source>
        <dbReference type="SAM" id="MobiDB-lite"/>
    </source>
</evidence>
<dbReference type="InterPro" id="IPR011598">
    <property type="entry name" value="bHLH_dom"/>
</dbReference>
<dbReference type="PROSITE" id="PS50888">
    <property type="entry name" value="BHLH"/>
    <property type="match status" value="1"/>
</dbReference>
<keyword evidence="5" id="KW-0539">Nucleus</keyword>
<keyword evidence="3" id="KW-0805">Transcription regulation</keyword>
<dbReference type="Gene3D" id="4.10.280.10">
    <property type="entry name" value="Helix-loop-helix DNA-binding domain"/>
    <property type="match status" value="1"/>
</dbReference>
<accession>A0A2H9ZUW3</accession>
<dbReference type="OrthoDB" id="759159at2759"/>
<feature type="region of interest" description="Disordered" evidence="6">
    <location>
        <begin position="204"/>
        <end position="227"/>
    </location>
</feature>
<organism evidence="8 9">
    <name type="scientific">Apostasia shenzhenica</name>
    <dbReference type="NCBI Taxonomy" id="1088818"/>
    <lineage>
        <taxon>Eukaryota</taxon>
        <taxon>Viridiplantae</taxon>
        <taxon>Streptophyta</taxon>
        <taxon>Embryophyta</taxon>
        <taxon>Tracheophyta</taxon>
        <taxon>Spermatophyta</taxon>
        <taxon>Magnoliopsida</taxon>
        <taxon>Liliopsida</taxon>
        <taxon>Asparagales</taxon>
        <taxon>Orchidaceae</taxon>
        <taxon>Apostasioideae</taxon>
        <taxon>Apostasia</taxon>
    </lineage>
</organism>
<evidence type="ECO:0000256" key="2">
    <source>
        <dbReference type="ARBA" id="ARBA00005510"/>
    </source>
</evidence>
<dbReference type="AlphaFoldDB" id="A0A2H9ZUW3"/>
<reference evidence="8 9" key="1">
    <citation type="journal article" date="2017" name="Nature">
        <title>The Apostasia genome and the evolution of orchids.</title>
        <authorList>
            <person name="Zhang G.Q."/>
            <person name="Liu K.W."/>
            <person name="Li Z."/>
            <person name="Lohaus R."/>
            <person name="Hsiao Y.Y."/>
            <person name="Niu S.C."/>
            <person name="Wang J.Y."/>
            <person name="Lin Y.C."/>
            <person name="Xu Q."/>
            <person name="Chen L.J."/>
            <person name="Yoshida K."/>
            <person name="Fujiwara S."/>
            <person name="Wang Z.W."/>
            <person name="Zhang Y.Q."/>
            <person name="Mitsuda N."/>
            <person name="Wang M."/>
            <person name="Liu G.H."/>
            <person name="Pecoraro L."/>
            <person name="Huang H.X."/>
            <person name="Xiao X.J."/>
            <person name="Lin M."/>
            <person name="Wu X.Y."/>
            <person name="Wu W.L."/>
            <person name="Chen Y.Y."/>
            <person name="Chang S.B."/>
            <person name="Sakamoto S."/>
            <person name="Ohme-Takagi M."/>
            <person name="Yagi M."/>
            <person name="Zeng S.J."/>
            <person name="Shen C.Y."/>
            <person name="Yeh C.M."/>
            <person name="Luo Y.B."/>
            <person name="Tsai W.C."/>
            <person name="Van de Peer Y."/>
            <person name="Liu Z.J."/>
        </authorList>
    </citation>
    <scope>NUCLEOTIDE SEQUENCE [LARGE SCALE GENOMIC DNA]</scope>
    <source>
        <strain evidence="9">cv. Shenzhen</strain>
        <tissue evidence="8">Stem</tissue>
    </source>
</reference>
<comment type="subcellular location">
    <subcellularLocation>
        <location evidence="1">Nucleus</location>
    </subcellularLocation>
</comment>
<dbReference type="PANTHER" id="PTHR16223:SF215">
    <property type="entry name" value="OS02G0564700 PROTEIN"/>
    <property type="match status" value="1"/>
</dbReference>
<evidence type="ECO:0000256" key="1">
    <source>
        <dbReference type="ARBA" id="ARBA00004123"/>
    </source>
</evidence>
<proteinExistence type="inferred from homology"/>
<dbReference type="GO" id="GO:0046983">
    <property type="term" value="F:protein dimerization activity"/>
    <property type="evidence" value="ECO:0007669"/>
    <property type="project" value="InterPro"/>
</dbReference>
<dbReference type="InterPro" id="IPR036638">
    <property type="entry name" value="HLH_DNA-bd_sf"/>
</dbReference>
<dbReference type="InterPro" id="IPR045843">
    <property type="entry name" value="IND-like"/>
</dbReference>
<dbReference type="EMBL" id="KZ453612">
    <property type="protein sequence ID" value="PKA47077.1"/>
    <property type="molecule type" value="Genomic_DNA"/>
</dbReference>
<dbReference type="PANTHER" id="PTHR16223">
    <property type="entry name" value="TRANSCRIPTION FACTOR BHLH83-RELATED"/>
    <property type="match status" value="1"/>
</dbReference>
<feature type="domain" description="BHLH" evidence="7">
    <location>
        <begin position="221"/>
        <end position="276"/>
    </location>
</feature>
<evidence type="ECO:0000256" key="3">
    <source>
        <dbReference type="ARBA" id="ARBA00023015"/>
    </source>
</evidence>
<dbReference type="SUPFAM" id="SSF47459">
    <property type="entry name" value="HLH, helix-loop-helix DNA-binding domain"/>
    <property type="match status" value="1"/>
</dbReference>
<evidence type="ECO:0000313" key="8">
    <source>
        <dbReference type="EMBL" id="PKA47077.1"/>
    </source>
</evidence>